<dbReference type="Pfam" id="PF03631">
    <property type="entry name" value="Virul_fac_BrkB"/>
    <property type="match status" value="1"/>
</dbReference>
<comment type="subcellular location">
    <subcellularLocation>
        <location evidence="1">Cell membrane</location>
        <topology evidence="1">Multi-pass membrane protein</topology>
    </subcellularLocation>
</comment>
<evidence type="ECO:0000256" key="6">
    <source>
        <dbReference type="SAM" id="Phobius"/>
    </source>
</evidence>
<sequence>MPVVRFLSEAVTSFLRQGCPSLAAALAFFSLLSLFPLVFLLLYGIGFLVSQNVIGEQFMLSFLKGFLPSLGERLAQELHRISSLESVRWIVLLSFFWFGGLVFYELDYALNVVFQSTQKRHPLISTAISIALLGSTGLLLFTSYVATQAIAFLTAYAPRLWGLDLVALAAHEFHLTYTLPFGLAFLAVSLLYRLVPRRRPRWRDAMAGALTFGLLWVAAKLLFVNYGDFATVYARLYGSLLEIVLLLLWVYYSAGLLLFGGIIAHNLKQIAWPSPPVDDDDGNAAITIV</sequence>
<dbReference type="Proteomes" id="UP000199032">
    <property type="component" value="Unassembled WGS sequence"/>
</dbReference>
<dbReference type="STRING" id="1742972.COMA1_11568"/>
<dbReference type="RefSeq" id="WP_090746009.1">
    <property type="nucleotide sequence ID" value="NZ_CZQA01000001.1"/>
</dbReference>
<evidence type="ECO:0000256" key="4">
    <source>
        <dbReference type="ARBA" id="ARBA00022989"/>
    </source>
</evidence>
<accession>A0A0S4LE78</accession>
<name>A0A0S4LE78_9BACT</name>
<evidence type="ECO:0000313" key="7">
    <source>
        <dbReference type="EMBL" id="CUS34187.1"/>
    </source>
</evidence>
<dbReference type="InterPro" id="IPR017039">
    <property type="entry name" value="Virul_fac_BrkB"/>
</dbReference>
<protein>
    <submittedName>
        <fullName evidence="7">Putative tRNA-processing ribonuclease BN</fullName>
    </submittedName>
</protein>
<evidence type="ECO:0000313" key="8">
    <source>
        <dbReference type="Proteomes" id="UP000199032"/>
    </source>
</evidence>
<keyword evidence="8" id="KW-1185">Reference proteome</keyword>
<feature type="transmembrane region" description="Helical" evidence="6">
    <location>
        <begin position="207"/>
        <end position="223"/>
    </location>
</feature>
<proteinExistence type="predicted"/>
<feature type="transmembrane region" description="Helical" evidence="6">
    <location>
        <begin position="21"/>
        <end position="49"/>
    </location>
</feature>
<reference evidence="7 8" key="1">
    <citation type="submission" date="2015-10" db="EMBL/GenBank/DDBJ databases">
        <authorList>
            <person name="Gilbert D.G."/>
        </authorList>
    </citation>
    <scope>NUCLEOTIDE SEQUENCE [LARGE SCALE GENOMIC DNA]</scope>
    <source>
        <strain evidence="7">COMA1</strain>
    </source>
</reference>
<organism evidence="7 8">
    <name type="scientific">Candidatus Nitrospira nitrosa</name>
    <dbReference type="NCBI Taxonomy" id="1742972"/>
    <lineage>
        <taxon>Bacteria</taxon>
        <taxon>Pseudomonadati</taxon>
        <taxon>Nitrospirota</taxon>
        <taxon>Nitrospiria</taxon>
        <taxon>Nitrospirales</taxon>
        <taxon>Nitrospiraceae</taxon>
        <taxon>Nitrospira</taxon>
    </lineage>
</organism>
<dbReference type="PANTHER" id="PTHR30213:SF0">
    <property type="entry name" value="UPF0761 MEMBRANE PROTEIN YIHY"/>
    <property type="match status" value="1"/>
</dbReference>
<dbReference type="EMBL" id="CZQA01000001">
    <property type="protein sequence ID" value="CUS34187.1"/>
    <property type="molecule type" value="Genomic_DNA"/>
</dbReference>
<evidence type="ECO:0000256" key="1">
    <source>
        <dbReference type="ARBA" id="ARBA00004651"/>
    </source>
</evidence>
<dbReference type="PANTHER" id="PTHR30213">
    <property type="entry name" value="INNER MEMBRANE PROTEIN YHJD"/>
    <property type="match status" value="1"/>
</dbReference>
<dbReference type="NCBIfam" id="TIGR00765">
    <property type="entry name" value="yihY_not_rbn"/>
    <property type="match status" value="1"/>
</dbReference>
<keyword evidence="5 6" id="KW-0472">Membrane</keyword>
<dbReference type="AlphaFoldDB" id="A0A0S4LE78"/>
<feature type="transmembrane region" description="Helical" evidence="6">
    <location>
        <begin position="87"/>
        <end position="106"/>
    </location>
</feature>
<dbReference type="OrthoDB" id="9774790at2"/>
<keyword evidence="2" id="KW-1003">Cell membrane</keyword>
<dbReference type="PIRSF" id="PIRSF035875">
    <property type="entry name" value="RNase_BN"/>
    <property type="match status" value="1"/>
</dbReference>
<feature type="transmembrane region" description="Helical" evidence="6">
    <location>
        <begin position="243"/>
        <end position="264"/>
    </location>
</feature>
<gene>
    <name evidence="7" type="ORF">COMA1_11568</name>
</gene>
<dbReference type="GO" id="GO:0005886">
    <property type="term" value="C:plasma membrane"/>
    <property type="evidence" value="ECO:0007669"/>
    <property type="project" value="UniProtKB-SubCell"/>
</dbReference>
<evidence type="ECO:0000256" key="2">
    <source>
        <dbReference type="ARBA" id="ARBA00022475"/>
    </source>
</evidence>
<evidence type="ECO:0000256" key="5">
    <source>
        <dbReference type="ARBA" id="ARBA00023136"/>
    </source>
</evidence>
<keyword evidence="4 6" id="KW-1133">Transmembrane helix</keyword>
<evidence type="ECO:0000256" key="3">
    <source>
        <dbReference type="ARBA" id="ARBA00022692"/>
    </source>
</evidence>
<feature type="transmembrane region" description="Helical" evidence="6">
    <location>
        <begin position="127"/>
        <end position="157"/>
    </location>
</feature>
<feature type="transmembrane region" description="Helical" evidence="6">
    <location>
        <begin position="177"/>
        <end position="195"/>
    </location>
</feature>
<keyword evidence="3 6" id="KW-0812">Transmembrane</keyword>